<evidence type="ECO:0000256" key="8">
    <source>
        <dbReference type="ARBA" id="ARBA00065734"/>
    </source>
</evidence>
<dbReference type="GO" id="GO:0008682">
    <property type="term" value="F:3-demethoxyubiquinol 3-hydroxylase activity"/>
    <property type="evidence" value="ECO:0007669"/>
    <property type="project" value="TreeGrafter"/>
</dbReference>
<name>A0AB36DWU8_9PAST</name>
<dbReference type="PANTHER" id="PTHR43876:SF10">
    <property type="entry name" value="3-DEMETHOXYUBIQUINOL 3-HYDROXYLASE"/>
    <property type="match status" value="1"/>
</dbReference>
<dbReference type="PANTHER" id="PTHR43876">
    <property type="entry name" value="UBIQUINONE BIOSYNTHESIS MONOOXYGENASE COQ6, MITOCHONDRIAL"/>
    <property type="match status" value="1"/>
</dbReference>
<comment type="similarity">
    <text evidence="3">Belongs to the UbiH/COQ6 family.</text>
</comment>
<dbReference type="SUPFAM" id="SSF51905">
    <property type="entry name" value="FAD/NAD(P)-binding domain"/>
    <property type="match status" value="1"/>
</dbReference>
<evidence type="ECO:0000256" key="2">
    <source>
        <dbReference type="ARBA" id="ARBA00004749"/>
    </source>
</evidence>
<dbReference type="GO" id="GO:0110142">
    <property type="term" value="C:ubiquinone biosynthesis complex"/>
    <property type="evidence" value="ECO:0007669"/>
    <property type="project" value="UniProtKB-ARBA"/>
</dbReference>
<evidence type="ECO:0000256" key="5">
    <source>
        <dbReference type="ARBA" id="ARBA00022827"/>
    </source>
</evidence>
<dbReference type="PRINTS" id="PR00420">
    <property type="entry name" value="RNGMNOXGNASE"/>
</dbReference>
<comment type="subunit">
    <text evidence="8">Component of the Ubi complex metabolon, which regroups five ubiquinone biosynthesis proteins (UbiE, UbiF, UbiG, UbiH and UbiI) and two accessory factors (UbiK and the lipid-binding protein UbiJ).</text>
</comment>
<protein>
    <submittedName>
        <fullName evidence="10">2-octaprenyl-3-methyl-6-methoxy-1,4-benzoquinol hydroxylase</fullName>
    </submittedName>
</protein>
<comment type="pathway">
    <text evidence="2">Cofactor biosynthesis; ubiquinone biosynthesis.</text>
</comment>
<comment type="cofactor">
    <cofactor evidence="1">
        <name>FAD</name>
        <dbReference type="ChEBI" id="CHEBI:57692"/>
    </cofactor>
</comment>
<dbReference type="InterPro" id="IPR036188">
    <property type="entry name" value="FAD/NAD-bd_sf"/>
</dbReference>
<gene>
    <name evidence="10" type="primary">ubiF</name>
    <name evidence="10" type="synonym">yleB</name>
    <name evidence="10" type="ORF">QV05_04710</name>
</gene>
<dbReference type="Gene3D" id="3.50.50.60">
    <property type="entry name" value="FAD/NAD(P)-binding domain"/>
    <property type="match status" value="2"/>
</dbReference>
<comment type="caution">
    <text evidence="10">The sequence shown here is derived from an EMBL/GenBank/DDBJ whole genome shotgun (WGS) entry which is preliminary data.</text>
</comment>
<organism evidence="10 11">
    <name type="scientific">Gallibacterium genomosp. 1</name>
    <dbReference type="NCBI Taxonomy" id="155515"/>
    <lineage>
        <taxon>Bacteria</taxon>
        <taxon>Pseudomonadati</taxon>
        <taxon>Pseudomonadota</taxon>
        <taxon>Gammaproteobacteria</taxon>
        <taxon>Pasteurellales</taxon>
        <taxon>Pasteurellaceae</taxon>
        <taxon>Gallibacterium</taxon>
    </lineage>
</organism>
<dbReference type="InterPro" id="IPR002938">
    <property type="entry name" value="FAD-bd"/>
</dbReference>
<keyword evidence="5" id="KW-0274">FAD</keyword>
<evidence type="ECO:0000256" key="1">
    <source>
        <dbReference type="ARBA" id="ARBA00001974"/>
    </source>
</evidence>
<evidence type="ECO:0000313" key="10">
    <source>
        <dbReference type="EMBL" id="OBX01735.1"/>
    </source>
</evidence>
<proteinExistence type="inferred from homology"/>
<dbReference type="PROSITE" id="PS51257">
    <property type="entry name" value="PROKAR_LIPOPROTEIN"/>
    <property type="match status" value="1"/>
</dbReference>
<dbReference type="EMBL" id="JTJQ01000012">
    <property type="protein sequence ID" value="OBX01735.1"/>
    <property type="molecule type" value="Genomic_DNA"/>
</dbReference>
<dbReference type="GO" id="GO:0006744">
    <property type="term" value="P:ubiquinone biosynthetic process"/>
    <property type="evidence" value="ECO:0007669"/>
    <property type="project" value="InterPro"/>
</dbReference>
<dbReference type="Proteomes" id="UP000092594">
    <property type="component" value="Unassembled WGS sequence"/>
</dbReference>
<evidence type="ECO:0000259" key="9">
    <source>
        <dbReference type="Pfam" id="PF01494"/>
    </source>
</evidence>
<evidence type="ECO:0000256" key="6">
    <source>
        <dbReference type="ARBA" id="ARBA00023002"/>
    </source>
</evidence>
<sequence>MCEQAKHYDFIIIGGGMVGAACAAGLARLGLKIFVLERLPLPHFSTDCEYDLRISAISQGSVKLLENLNAWQYIADRRVCPYSELSTWEIEGFSTTFSAKEVDLPQLGFMVENLLIQEGLWQQFQQLPNVDFAANCEVSVQQYQQNIWHLILDNGERICSPYIIAADGATSQWRTIAGIGVTGWRYQQDCMLILADTEAEQQSMTWQQFYPSGPRALLPLLGKQVCLVWYDMPERIDFLKKLSAEKLTAEVEQYFPERLGKITVKKWGSFALTRRHAQQYYKNGVILVGDAAHSIHPLAGQGVNLGFKDVKALLENVEWVLKQDVGLTKDNFLQRYQQQRYKDNLLMQSTMDVFYKTFRSPLLPVKVARNIALLVSERAGFIKRQALRYALGL</sequence>
<reference evidence="10 11" key="1">
    <citation type="submission" date="2014-11" db="EMBL/GenBank/DDBJ databases">
        <title>Pan-genome of Gallibacterium spp.</title>
        <authorList>
            <person name="Kudirkiene E."/>
            <person name="Bojesen A.M."/>
        </authorList>
    </citation>
    <scope>NUCLEOTIDE SEQUENCE [LARGE SCALE GENOMIC DNA]</scope>
    <source>
        <strain evidence="10 11">Gerl. 2740/89</strain>
    </source>
</reference>
<dbReference type="AlphaFoldDB" id="A0AB36DWU8"/>
<dbReference type="InterPro" id="IPR010971">
    <property type="entry name" value="UbiH/COQ6"/>
</dbReference>
<keyword evidence="7" id="KW-0503">Monooxygenase</keyword>
<dbReference type="FunFam" id="3.50.50.60:FF:000021">
    <property type="entry name" value="Ubiquinone biosynthesis monooxygenase COQ6"/>
    <property type="match status" value="1"/>
</dbReference>
<feature type="domain" description="FAD-binding" evidence="9">
    <location>
        <begin position="9"/>
        <end position="340"/>
    </location>
</feature>
<accession>A0AB36DWU8</accession>
<dbReference type="NCBIfam" id="TIGR01988">
    <property type="entry name" value="Ubi-OHases"/>
    <property type="match status" value="1"/>
</dbReference>
<dbReference type="InterPro" id="IPR018168">
    <property type="entry name" value="Ubi_Hdrlase_CS"/>
</dbReference>
<dbReference type="RefSeq" id="WP_065230959.1">
    <property type="nucleotide sequence ID" value="NZ_JTJP01000012.1"/>
</dbReference>
<keyword evidence="6" id="KW-0560">Oxidoreductase</keyword>
<dbReference type="GO" id="GO:0071949">
    <property type="term" value="F:FAD binding"/>
    <property type="evidence" value="ECO:0007669"/>
    <property type="project" value="InterPro"/>
</dbReference>
<evidence type="ECO:0000256" key="7">
    <source>
        <dbReference type="ARBA" id="ARBA00023033"/>
    </source>
</evidence>
<keyword evidence="11" id="KW-1185">Reference proteome</keyword>
<evidence type="ECO:0000256" key="3">
    <source>
        <dbReference type="ARBA" id="ARBA00005349"/>
    </source>
</evidence>
<evidence type="ECO:0000256" key="4">
    <source>
        <dbReference type="ARBA" id="ARBA00022630"/>
    </source>
</evidence>
<dbReference type="Pfam" id="PF01494">
    <property type="entry name" value="FAD_binding_3"/>
    <property type="match status" value="1"/>
</dbReference>
<dbReference type="InterPro" id="IPR051205">
    <property type="entry name" value="UbiH/COQ6_monooxygenase"/>
</dbReference>
<evidence type="ECO:0000313" key="11">
    <source>
        <dbReference type="Proteomes" id="UP000092594"/>
    </source>
</evidence>
<keyword evidence="4" id="KW-0285">Flavoprotein</keyword>
<dbReference type="PROSITE" id="PS01304">
    <property type="entry name" value="UBIH"/>
    <property type="match status" value="1"/>
</dbReference>